<dbReference type="EMBL" id="GBEZ01020195">
    <property type="protein sequence ID" value="JAC66450.1"/>
    <property type="molecule type" value="Transcribed_RNA"/>
</dbReference>
<gene>
    <name evidence="8" type="primary">GPS</name>
    <name evidence="8" type="ORF">TSPGSL018_13620</name>
</gene>
<evidence type="ECO:0000256" key="6">
    <source>
        <dbReference type="ARBA" id="ARBA00023229"/>
    </source>
</evidence>
<name>A0A061R6Y9_9CHLO</name>
<evidence type="ECO:0000256" key="2">
    <source>
        <dbReference type="ARBA" id="ARBA00006706"/>
    </source>
</evidence>
<evidence type="ECO:0000256" key="7">
    <source>
        <dbReference type="RuleBase" id="RU004466"/>
    </source>
</evidence>
<dbReference type="GO" id="GO:0006744">
    <property type="term" value="P:ubiquinone biosynthetic process"/>
    <property type="evidence" value="ECO:0007669"/>
    <property type="project" value="TreeGrafter"/>
</dbReference>
<comment type="cofactor">
    <cofactor evidence="1">
        <name>Mg(2+)</name>
        <dbReference type="ChEBI" id="CHEBI:18420"/>
    </cofactor>
</comment>
<evidence type="ECO:0000256" key="1">
    <source>
        <dbReference type="ARBA" id="ARBA00001946"/>
    </source>
</evidence>
<dbReference type="GO" id="GO:1990234">
    <property type="term" value="C:transferase complex"/>
    <property type="evidence" value="ECO:0007669"/>
    <property type="project" value="TreeGrafter"/>
</dbReference>
<dbReference type="CDD" id="cd00685">
    <property type="entry name" value="Trans_IPPS_HT"/>
    <property type="match status" value="1"/>
</dbReference>
<dbReference type="InterPro" id="IPR000092">
    <property type="entry name" value="Polyprenyl_synt"/>
</dbReference>
<comment type="similarity">
    <text evidence="2 7">Belongs to the FPP/GGPP synthase family.</text>
</comment>
<dbReference type="GO" id="GO:0008299">
    <property type="term" value="P:isoprenoid biosynthetic process"/>
    <property type="evidence" value="ECO:0007669"/>
    <property type="project" value="UniProtKB-KW"/>
</dbReference>
<dbReference type="InterPro" id="IPR008949">
    <property type="entry name" value="Isoprenoid_synthase_dom_sf"/>
</dbReference>
<dbReference type="AlphaFoldDB" id="A0A061R6Y9"/>
<dbReference type="PANTHER" id="PTHR12001">
    <property type="entry name" value="GERANYLGERANYL PYROPHOSPHATE SYNTHASE"/>
    <property type="match status" value="1"/>
</dbReference>
<dbReference type="SUPFAM" id="SSF48576">
    <property type="entry name" value="Terpenoid synthases"/>
    <property type="match status" value="1"/>
</dbReference>
<sequence length="448" mass="48834">MLAKFSSNGEICAAGLLVAGRSKFYPFLRGITSLSWFRTPWTKGFSDPVEQDPPNCNHEEDRQSFRTTSTLGKFSTSKFSSLFPQVQQPPWEGSAGPSPFVAVGDEIDCISERLRQSIVSDIPDLAAAANYYFKQGREGKRMRPTMLMLMASSLSETSRCPDECLTVDRSPPAAFPPDVRRRQQRIAEIAEMIHVASLLHDDVIDTAATRRGLKSLNATMGNKLAILAGDYLLARASVTLASLNAMEPVALMSQVIEHLVSGEIIQLRMASGGSGEFDHEEARKLYNLKTFYKTASLPANAARSIAVLAGCPAEVCDLAQNYGRHFGMAFQITDDVLDFTANATMLGKPALNDLKSGLTTAPVLFAAEEFPELIPLIERSYKQPGDIEKAVKLVKNSRGIDQSLSAAREESQLACEAIDALPATASEYTAACREALKSLARNVLTRTK</sequence>
<keyword evidence="5" id="KW-0460">Magnesium</keyword>
<protein>
    <submittedName>
        <fullName evidence="8">Geranyl diphosphate synthase</fullName>
    </submittedName>
</protein>
<dbReference type="GO" id="GO:0046872">
    <property type="term" value="F:metal ion binding"/>
    <property type="evidence" value="ECO:0007669"/>
    <property type="project" value="UniProtKB-KW"/>
</dbReference>
<dbReference type="PANTHER" id="PTHR12001:SF69">
    <property type="entry name" value="ALL TRANS-POLYPRENYL-DIPHOSPHATE SYNTHASE PDSS1"/>
    <property type="match status" value="1"/>
</dbReference>
<dbReference type="Pfam" id="PF00348">
    <property type="entry name" value="polyprenyl_synt"/>
    <property type="match status" value="1"/>
</dbReference>
<dbReference type="InterPro" id="IPR033749">
    <property type="entry name" value="Polyprenyl_synt_CS"/>
</dbReference>
<keyword evidence="6" id="KW-0414">Isoprene biosynthesis</keyword>
<dbReference type="PROSITE" id="PS00723">
    <property type="entry name" value="POLYPRENYL_SYNTHASE_1"/>
    <property type="match status" value="1"/>
</dbReference>
<keyword evidence="4" id="KW-0479">Metal-binding</keyword>
<evidence type="ECO:0000313" key="8">
    <source>
        <dbReference type="EMBL" id="JAC66450.1"/>
    </source>
</evidence>
<dbReference type="Gene3D" id="1.10.600.10">
    <property type="entry name" value="Farnesyl Diphosphate Synthase"/>
    <property type="match status" value="1"/>
</dbReference>
<organism evidence="8">
    <name type="scientific">Tetraselmis sp. GSL018</name>
    <dbReference type="NCBI Taxonomy" id="582737"/>
    <lineage>
        <taxon>Eukaryota</taxon>
        <taxon>Viridiplantae</taxon>
        <taxon>Chlorophyta</taxon>
        <taxon>core chlorophytes</taxon>
        <taxon>Chlorodendrophyceae</taxon>
        <taxon>Chlorodendrales</taxon>
        <taxon>Chlorodendraceae</taxon>
        <taxon>Tetraselmis</taxon>
    </lineage>
</organism>
<evidence type="ECO:0000256" key="5">
    <source>
        <dbReference type="ARBA" id="ARBA00022842"/>
    </source>
</evidence>
<dbReference type="PROSITE" id="PS00444">
    <property type="entry name" value="POLYPRENYL_SYNTHASE_2"/>
    <property type="match status" value="1"/>
</dbReference>
<proteinExistence type="inferred from homology"/>
<reference evidence="8" key="1">
    <citation type="submission" date="2014-05" db="EMBL/GenBank/DDBJ databases">
        <title>The transcriptome of the halophilic microalga Tetraselmis sp. GSL018 isolated from the Great Salt Lake, Utah.</title>
        <authorList>
            <person name="Jinkerson R.E."/>
            <person name="D'Adamo S."/>
            <person name="Posewitz M.C."/>
        </authorList>
    </citation>
    <scope>NUCLEOTIDE SEQUENCE</scope>
    <source>
        <strain evidence="8">GSL018</strain>
    </source>
</reference>
<evidence type="ECO:0000256" key="4">
    <source>
        <dbReference type="ARBA" id="ARBA00022723"/>
    </source>
</evidence>
<keyword evidence="3 7" id="KW-0808">Transferase</keyword>
<dbReference type="GO" id="GO:0004659">
    <property type="term" value="F:prenyltransferase activity"/>
    <property type="evidence" value="ECO:0007669"/>
    <property type="project" value="InterPro"/>
</dbReference>
<evidence type="ECO:0000256" key="3">
    <source>
        <dbReference type="ARBA" id="ARBA00022679"/>
    </source>
</evidence>
<accession>A0A061R6Y9</accession>